<dbReference type="PANTHER" id="PTHR23282:SF101">
    <property type="entry name" value="MAM DOMAIN-CONTAINING PROTEIN"/>
    <property type="match status" value="1"/>
</dbReference>
<evidence type="ECO:0000313" key="4">
    <source>
        <dbReference type="EMBL" id="VDI44960.1"/>
    </source>
</evidence>
<dbReference type="PROSITE" id="PS50060">
    <property type="entry name" value="MAM_2"/>
    <property type="match status" value="1"/>
</dbReference>
<evidence type="ECO:0000256" key="2">
    <source>
        <dbReference type="SAM" id="Phobius"/>
    </source>
</evidence>
<dbReference type="EMBL" id="UYJE01006321">
    <property type="protein sequence ID" value="VDI44960.1"/>
    <property type="molecule type" value="Genomic_DNA"/>
</dbReference>
<feature type="transmembrane region" description="Helical" evidence="2">
    <location>
        <begin position="77"/>
        <end position="98"/>
    </location>
</feature>
<dbReference type="PANTHER" id="PTHR23282">
    <property type="entry name" value="APICAL ENDOSOMAL GLYCOPROTEIN PRECURSOR"/>
    <property type="match status" value="1"/>
</dbReference>
<dbReference type="Pfam" id="PF00629">
    <property type="entry name" value="MAM"/>
    <property type="match status" value="1"/>
</dbReference>
<evidence type="ECO:0000256" key="1">
    <source>
        <dbReference type="SAM" id="MobiDB-lite"/>
    </source>
</evidence>
<feature type="transmembrane region" description="Helical" evidence="2">
    <location>
        <begin position="262"/>
        <end position="281"/>
    </location>
</feature>
<dbReference type="OrthoDB" id="6107927at2759"/>
<proteinExistence type="predicted"/>
<evidence type="ECO:0000259" key="3">
    <source>
        <dbReference type="PROSITE" id="PS50060"/>
    </source>
</evidence>
<dbReference type="Proteomes" id="UP000596742">
    <property type="component" value="Unassembled WGS sequence"/>
</dbReference>
<dbReference type="InterPro" id="IPR051560">
    <property type="entry name" value="MAM_domain-containing"/>
</dbReference>
<accession>A0A8B6F5N0</accession>
<keyword evidence="2" id="KW-0812">Transmembrane</keyword>
<gene>
    <name evidence="4" type="ORF">MGAL_10B063743</name>
</gene>
<sequence length="282" mass="32818">MNGRNSDTLKVFQVKNARLIELWRTAANQGNNWQFQSLSLEDIGPYQILFRATRGTGIKSEIAVDDIFLNNTECKKVGISVLVVICIAALVFIIVICYRRSTSNHSQPSEVHANPTSTERNSSLDNTTVNYIEMRDVSLPEIHPTRLENYTVMRDLSIPEIHPTRQENYIEMRDVSLPEIHPTRHENYIEMRDVSLPEIHHIRHENYIDMRDVSLHETRHDNSAIHHERETTPAGYEQMGNYYNRHESRGNQNVNEKKITKWFPLGVMYLVIRGYTLMMIIT</sequence>
<dbReference type="InterPro" id="IPR000998">
    <property type="entry name" value="MAM_dom"/>
</dbReference>
<name>A0A8B6F5N0_MYTGA</name>
<keyword evidence="2" id="KW-1133">Transmembrane helix</keyword>
<dbReference type="InterPro" id="IPR013320">
    <property type="entry name" value="ConA-like_dom_sf"/>
</dbReference>
<protein>
    <recommendedName>
        <fullName evidence="3">MAM domain-containing protein</fullName>
    </recommendedName>
</protein>
<keyword evidence="2" id="KW-0472">Membrane</keyword>
<reference evidence="4" key="1">
    <citation type="submission" date="2018-11" db="EMBL/GenBank/DDBJ databases">
        <authorList>
            <person name="Alioto T."/>
            <person name="Alioto T."/>
        </authorList>
    </citation>
    <scope>NUCLEOTIDE SEQUENCE</scope>
</reference>
<dbReference type="AlphaFoldDB" id="A0A8B6F5N0"/>
<comment type="caution">
    <text evidence="4">The sequence shown here is derived from an EMBL/GenBank/DDBJ whole genome shotgun (WGS) entry which is preliminary data.</text>
</comment>
<organism evidence="4 5">
    <name type="scientific">Mytilus galloprovincialis</name>
    <name type="common">Mediterranean mussel</name>
    <dbReference type="NCBI Taxonomy" id="29158"/>
    <lineage>
        <taxon>Eukaryota</taxon>
        <taxon>Metazoa</taxon>
        <taxon>Spiralia</taxon>
        <taxon>Lophotrochozoa</taxon>
        <taxon>Mollusca</taxon>
        <taxon>Bivalvia</taxon>
        <taxon>Autobranchia</taxon>
        <taxon>Pteriomorphia</taxon>
        <taxon>Mytilida</taxon>
        <taxon>Mytiloidea</taxon>
        <taxon>Mytilidae</taxon>
        <taxon>Mytilinae</taxon>
        <taxon>Mytilus</taxon>
    </lineage>
</organism>
<dbReference type="GO" id="GO:0016020">
    <property type="term" value="C:membrane"/>
    <property type="evidence" value="ECO:0007669"/>
    <property type="project" value="InterPro"/>
</dbReference>
<keyword evidence="5" id="KW-1185">Reference proteome</keyword>
<feature type="region of interest" description="Disordered" evidence="1">
    <location>
        <begin position="104"/>
        <end position="125"/>
    </location>
</feature>
<feature type="domain" description="MAM" evidence="3">
    <location>
        <begin position="22"/>
        <end position="76"/>
    </location>
</feature>
<dbReference type="Gene3D" id="2.60.120.200">
    <property type="match status" value="1"/>
</dbReference>
<evidence type="ECO:0000313" key="5">
    <source>
        <dbReference type="Proteomes" id="UP000596742"/>
    </source>
</evidence>
<dbReference type="SUPFAM" id="SSF49899">
    <property type="entry name" value="Concanavalin A-like lectins/glucanases"/>
    <property type="match status" value="1"/>
</dbReference>